<evidence type="ECO:0000256" key="1">
    <source>
        <dbReference type="ARBA" id="ARBA00008005"/>
    </source>
</evidence>
<evidence type="ECO:0000313" key="4">
    <source>
        <dbReference type="EMBL" id="CBW75293.1"/>
    </source>
</evidence>
<feature type="compositionally biased region" description="Polar residues" evidence="2">
    <location>
        <begin position="183"/>
        <end position="196"/>
    </location>
</feature>
<comment type="similarity">
    <text evidence="1">Belongs to the myoviridae tail sheath protein family.</text>
</comment>
<sequence length="443" mass="48252">MDNECKEGIMVDYKVPGVYVEEPFELALSIPAGETAIPVFACDDVKQSKVSDLQDGQEIQSWLDVNQLIAKQRDPLQQAVANATTTDSLKTAQEALNNFNDALLSDPLYLSLKTYFDNGGGRAYVMNVNSLASAVPGFDDITLLVQAGAKLDSFKTSVSTLCKPGNTYFAVFDGPSEEIDRNGQVTASTASIGSDQETQKKAKNATEPKDATEQKNATDPTKDYDSNPYTAAYYPWLQADWAIKSDKTRVDIPPSAAVAGAYCTVDRERGVWKAPANVALKGGVTPKYKVSNDLNGILNVPSSGGKAINVIRTFRGMGPLIWGARTLKSDLDTWRYVPVRRLFNAVEKDVHRAMGVAVFEPNSAPTWERVRSAIDIYLHNLWRQGALQGSTPQQAYFVQVGLGQTMTADDINNGKLIVQIGLAAVRPAEFIILQVSQQQLSVS</sequence>
<evidence type="ECO:0000259" key="3">
    <source>
        <dbReference type="Pfam" id="PF17482"/>
    </source>
</evidence>
<dbReference type="Proteomes" id="UP000007437">
    <property type="component" value="Chromosome"/>
</dbReference>
<feature type="region of interest" description="Disordered" evidence="2">
    <location>
        <begin position="180"/>
        <end position="224"/>
    </location>
</feature>
<dbReference type="KEGG" id="brh:RBRH_00121"/>
<dbReference type="PANTHER" id="PTHR35861:SF1">
    <property type="entry name" value="PHAGE TAIL SHEATH PROTEIN"/>
    <property type="match status" value="1"/>
</dbReference>
<protein>
    <submittedName>
        <fullName evidence="4">Tail sheath protein gp18</fullName>
    </submittedName>
</protein>
<dbReference type="AlphaFoldDB" id="E5ARR1"/>
<gene>
    <name evidence="4" type="ordered locus">RBRH_00121</name>
</gene>
<dbReference type="InterPro" id="IPR020287">
    <property type="entry name" value="Tail_sheath_C"/>
</dbReference>
<proteinExistence type="inferred from homology"/>
<reference evidence="4 5" key="1">
    <citation type="journal article" date="2011" name="J. Bacteriol.">
        <title>Complete genome sequence of Burkholderia rhizoxinica, an endosymbiont of Rhizopus microsporus.</title>
        <authorList>
            <person name="Lackner G."/>
            <person name="Moebius N."/>
            <person name="Partida-Martinez L."/>
            <person name="Hertweck C."/>
        </authorList>
    </citation>
    <scope>NUCLEOTIDE SEQUENCE [LARGE SCALE GENOMIC DNA]</scope>
    <source>
        <strain evidence="5">DSM 19002 / CIP 109453 / HKI 454</strain>
    </source>
</reference>
<evidence type="ECO:0000256" key="2">
    <source>
        <dbReference type="SAM" id="MobiDB-lite"/>
    </source>
</evidence>
<dbReference type="STRING" id="882378.RBRH_00121"/>
<dbReference type="EMBL" id="FR687359">
    <property type="protein sequence ID" value="CBW75293.1"/>
    <property type="molecule type" value="Genomic_DNA"/>
</dbReference>
<feature type="domain" description="Tail sheath protein C-terminal" evidence="3">
    <location>
        <begin position="332"/>
        <end position="436"/>
    </location>
</feature>
<dbReference type="HOGENOM" id="CLU_009303_2_0_4"/>
<accession>E5ARR1</accession>
<dbReference type="InterPro" id="IPR052042">
    <property type="entry name" value="Tail_sheath_structural"/>
</dbReference>
<organism evidence="4 5">
    <name type="scientific">Mycetohabitans rhizoxinica (strain DSM 19002 / CIP 109453 / HKI 454)</name>
    <name type="common">Paraburkholderia rhizoxinica</name>
    <dbReference type="NCBI Taxonomy" id="882378"/>
    <lineage>
        <taxon>Bacteria</taxon>
        <taxon>Pseudomonadati</taxon>
        <taxon>Pseudomonadota</taxon>
        <taxon>Betaproteobacteria</taxon>
        <taxon>Burkholderiales</taxon>
        <taxon>Burkholderiaceae</taxon>
        <taxon>Mycetohabitans</taxon>
    </lineage>
</organism>
<dbReference type="eggNOG" id="COG3497">
    <property type="taxonomic scope" value="Bacteria"/>
</dbReference>
<evidence type="ECO:0000313" key="5">
    <source>
        <dbReference type="Proteomes" id="UP000007437"/>
    </source>
</evidence>
<dbReference type="PANTHER" id="PTHR35861">
    <property type="match status" value="1"/>
</dbReference>
<dbReference type="Pfam" id="PF17482">
    <property type="entry name" value="Phage_sheath_1C"/>
    <property type="match status" value="1"/>
</dbReference>
<feature type="compositionally biased region" description="Basic and acidic residues" evidence="2">
    <location>
        <begin position="197"/>
        <end position="213"/>
    </location>
</feature>
<dbReference type="Gene3D" id="3.40.50.11780">
    <property type="match status" value="1"/>
</dbReference>
<name>E5ARR1_MYCRK</name>